<protein>
    <submittedName>
        <fullName evidence="3">Uncharacterized protein</fullName>
    </submittedName>
</protein>
<feature type="compositionally biased region" description="Acidic residues" evidence="1">
    <location>
        <begin position="418"/>
        <end position="427"/>
    </location>
</feature>
<accession>A0A914N2Q0</accession>
<evidence type="ECO:0000313" key="3">
    <source>
        <dbReference type="WBParaSite" id="Minc3s03649g34419"/>
    </source>
</evidence>
<evidence type="ECO:0000313" key="2">
    <source>
        <dbReference type="Proteomes" id="UP000887563"/>
    </source>
</evidence>
<reference evidence="3" key="1">
    <citation type="submission" date="2022-11" db="UniProtKB">
        <authorList>
            <consortium name="WormBaseParasite"/>
        </authorList>
    </citation>
    <scope>IDENTIFICATION</scope>
</reference>
<feature type="region of interest" description="Disordered" evidence="1">
    <location>
        <begin position="384"/>
        <end position="442"/>
    </location>
</feature>
<dbReference type="WBParaSite" id="Minc3s03649g34419">
    <property type="protein sequence ID" value="Minc3s03649g34419"/>
    <property type="gene ID" value="Minc3s03649g34419"/>
</dbReference>
<feature type="compositionally biased region" description="Basic and acidic residues" evidence="1">
    <location>
        <begin position="131"/>
        <end position="142"/>
    </location>
</feature>
<feature type="compositionally biased region" description="Low complexity" evidence="1">
    <location>
        <begin position="183"/>
        <end position="192"/>
    </location>
</feature>
<feature type="region of interest" description="Disordered" evidence="1">
    <location>
        <begin position="131"/>
        <end position="324"/>
    </location>
</feature>
<dbReference type="Proteomes" id="UP000887563">
    <property type="component" value="Unplaced"/>
</dbReference>
<dbReference type="AlphaFoldDB" id="A0A914N2Q0"/>
<sequence length="442" mass="49985">MRSVLKTLIVLWPPLLGHFILLIPGGVAFVVKENVQEVSPVIPDKPGVIGGDVIDKSAKTSQLKEGSESLTSGIERSHVEELKEEIKGEGKKVPKMNGQDNESLETKIVEKKKELEALKQQKLKLENKVVESKTTEEEKDITNKQIDPAGKEESPIESELKTEKKNAGEIERNEENGQDKPSFWQQFWQTFFSNEQNGKTEENSIEKPKNQEELKEGNVEKEKVNGNELGKKIDSQKSKGNGQIIEKLKPEENKKESKVKDEDEKQQKLTKIEKSSITDSGDDTKVLKGGERQKGTAKIDETSKNTEKDKKNKNETEKVKTKENEIIEEKVKQVKLKKPEKVEEKPKLTEKLVDTIKHDETKHKLEEDLTKKAVTVKKEKIVVKPASQKNVEGKKHKTKPGKKLEKKAPEKSNHSDESSYEDSEESVELTKGKGNFAEDVQN</sequence>
<feature type="compositionally biased region" description="Basic and acidic residues" evidence="1">
    <location>
        <begin position="149"/>
        <end position="178"/>
    </location>
</feature>
<proteinExistence type="predicted"/>
<name>A0A914N2Q0_MELIC</name>
<keyword evidence="2" id="KW-1185">Reference proteome</keyword>
<feature type="compositionally biased region" description="Basic and acidic residues" evidence="1">
    <location>
        <begin position="198"/>
        <end position="237"/>
    </location>
</feature>
<organism evidence="2 3">
    <name type="scientific">Meloidogyne incognita</name>
    <name type="common">Southern root-knot nematode worm</name>
    <name type="synonym">Oxyuris incognita</name>
    <dbReference type="NCBI Taxonomy" id="6306"/>
    <lineage>
        <taxon>Eukaryota</taxon>
        <taxon>Metazoa</taxon>
        <taxon>Ecdysozoa</taxon>
        <taxon>Nematoda</taxon>
        <taxon>Chromadorea</taxon>
        <taxon>Rhabditida</taxon>
        <taxon>Tylenchina</taxon>
        <taxon>Tylenchomorpha</taxon>
        <taxon>Tylenchoidea</taxon>
        <taxon>Meloidogynidae</taxon>
        <taxon>Meloidogyninae</taxon>
        <taxon>Meloidogyne</taxon>
        <taxon>Meloidogyne incognita group</taxon>
    </lineage>
</organism>
<feature type="compositionally biased region" description="Basic and acidic residues" evidence="1">
    <location>
        <begin position="246"/>
        <end position="324"/>
    </location>
</feature>
<feature type="compositionally biased region" description="Basic and acidic residues" evidence="1">
    <location>
        <begin position="402"/>
        <end position="417"/>
    </location>
</feature>
<evidence type="ECO:0000256" key="1">
    <source>
        <dbReference type="SAM" id="MobiDB-lite"/>
    </source>
</evidence>